<evidence type="ECO:0000256" key="6">
    <source>
        <dbReference type="ARBA" id="ARBA00022692"/>
    </source>
</evidence>
<dbReference type="GO" id="GO:0000155">
    <property type="term" value="F:phosphorelay sensor kinase activity"/>
    <property type="evidence" value="ECO:0007669"/>
    <property type="project" value="InterPro"/>
</dbReference>
<dbReference type="SMART" id="SM00387">
    <property type="entry name" value="HATPase_c"/>
    <property type="match status" value="1"/>
</dbReference>
<evidence type="ECO:0000256" key="4">
    <source>
        <dbReference type="ARBA" id="ARBA00022553"/>
    </source>
</evidence>
<proteinExistence type="predicted"/>
<dbReference type="InterPro" id="IPR038318">
    <property type="entry name" value="KdpD_sf"/>
</dbReference>
<dbReference type="InterPro" id="IPR005467">
    <property type="entry name" value="His_kinase_dom"/>
</dbReference>
<dbReference type="GO" id="GO:0005524">
    <property type="term" value="F:ATP binding"/>
    <property type="evidence" value="ECO:0007669"/>
    <property type="project" value="UniProtKB-KW"/>
</dbReference>
<keyword evidence="12 13" id="KW-0472">Membrane</keyword>
<evidence type="ECO:0000256" key="10">
    <source>
        <dbReference type="ARBA" id="ARBA00022989"/>
    </source>
</evidence>
<keyword evidence="10 13" id="KW-1133">Transmembrane helix</keyword>
<keyword evidence="4" id="KW-0597">Phosphoprotein</keyword>
<dbReference type="InterPro" id="IPR036890">
    <property type="entry name" value="HATPase_C_sf"/>
</dbReference>
<feature type="transmembrane region" description="Helical" evidence="13">
    <location>
        <begin position="36"/>
        <end position="54"/>
    </location>
</feature>
<keyword evidence="7" id="KW-0547">Nucleotide-binding</keyword>
<evidence type="ECO:0000256" key="2">
    <source>
        <dbReference type="ARBA" id="ARBA00004141"/>
    </source>
</evidence>
<dbReference type="AlphaFoldDB" id="A0A1H5TP57"/>
<comment type="subcellular location">
    <subcellularLocation>
        <location evidence="2">Membrane</location>
        <topology evidence="2">Multi-pass membrane protein</topology>
    </subcellularLocation>
</comment>
<dbReference type="OrthoDB" id="9813151at2"/>
<organism evidence="15 16">
    <name type="scientific">Bryocella elongata</name>
    <dbReference type="NCBI Taxonomy" id="863522"/>
    <lineage>
        <taxon>Bacteria</taxon>
        <taxon>Pseudomonadati</taxon>
        <taxon>Acidobacteriota</taxon>
        <taxon>Terriglobia</taxon>
        <taxon>Terriglobales</taxon>
        <taxon>Acidobacteriaceae</taxon>
        <taxon>Bryocella</taxon>
    </lineage>
</organism>
<evidence type="ECO:0000256" key="5">
    <source>
        <dbReference type="ARBA" id="ARBA00022679"/>
    </source>
</evidence>
<evidence type="ECO:0000256" key="11">
    <source>
        <dbReference type="ARBA" id="ARBA00023012"/>
    </source>
</evidence>
<dbReference type="SMART" id="SM00388">
    <property type="entry name" value="HisKA"/>
    <property type="match status" value="1"/>
</dbReference>
<gene>
    <name evidence="15" type="ORF">SAMN05421819_0667</name>
</gene>
<evidence type="ECO:0000259" key="14">
    <source>
        <dbReference type="PROSITE" id="PS50109"/>
    </source>
</evidence>
<evidence type="ECO:0000256" key="7">
    <source>
        <dbReference type="ARBA" id="ARBA00022741"/>
    </source>
</evidence>
<feature type="transmembrane region" description="Helical" evidence="13">
    <location>
        <begin position="61"/>
        <end position="81"/>
    </location>
</feature>
<keyword evidence="6 13" id="KW-0812">Transmembrane</keyword>
<dbReference type="SUPFAM" id="SSF55781">
    <property type="entry name" value="GAF domain-like"/>
    <property type="match status" value="1"/>
</dbReference>
<keyword evidence="11" id="KW-0902">Two-component regulatory system</keyword>
<dbReference type="Pfam" id="PF00512">
    <property type="entry name" value="HisKA"/>
    <property type="match status" value="1"/>
</dbReference>
<dbReference type="Gene3D" id="1.10.287.130">
    <property type="match status" value="1"/>
</dbReference>
<evidence type="ECO:0000313" key="16">
    <source>
        <dbReference type="Proteomes" id="UP000236728"/>
    </source>
</evidence>
<dbReference type="InterPro" id="IPR004358">
    <property type="entry name" value="Sig_transdc_His_kin-like_C"/>
</dbReference>
<dbReference type="Pfam" id="PF02518">
    <property type="entry name" value="HATPase_c"/>
    <property type="match status" value="1"/>
</dbReference>
<dbReference type="RefSeq" id="WP_103931566.1">
    <property type="nucleotide sequence ID" value="NZ_FNVA01000001.1"/>
</dbReference>
<feature type="transmembrane region" description="Helical" evidence="13">
    <location>
        <begin position="12"/>
        <end position="30"/>
    </location>
</feature>
<dbReference type="InterPro" id="IPR003594">
    <property type="entry name" value="HATPase_dom"/>
</dbReference>
<reference evidence="15 16" key="1">
    <citation type="submission" date="2016-10" db="EMBL/GenBank/DDBJ databases">
        <authorList>
            <person name="de Groot N.N."/>
        </authorList>
    </citation>
    <scope>NUCLEOTIDE SEQUENCE [LARGE SCALE GENOMIC DNA]</scope>
    <source>
        <strain evidence="15 16">DSM 22489</strain>
    </source>
</reference>
<dbReference type="SUPFAM" id="SSF55874">
    <property type="entry name" value="ATPase domain of HSP90 chaperone/DNA topoisomerase II/histidine kinase"/>
    <property type="match status" value="1"/>
</dbReference>
<dbReference type="Proteomes" id="UP000236728">
    <property type="component" value="Unassembled WGS sequence"/>
</dbReference>
<name>A0A1H5TP57_9BACT</name>
<dbReference type="EMBL" id="FNVA01000001">
    <property type="protein sequence ID" value="SEF63881.1"/>
    <property type="molecule type" value="Genomic_DNA"/>
</dbReference>
<protein>
    <recommendedName>
        <fullName evidence="3">histidine kinase</fullName>
        <ecNumber evidence="3">2.7.13.3</ecNumber>
    </recommendedName>
</protein>
<dbReference type="InterPro" id="IPR052023">
    <property type="entry name" value="Histidine_kinase_KdpD"/>
</dbReference>
<dbReference type="PRINTS" id="PR00344">
    <property type="entry name" value="BCTRLSENSOR"/>
</dbReference>
<keyword evidence="16" id="KW-1185">Reference proteome</keyword>
<dbReference type="FunFam" id="3.30.565.10:FF:000006">
    <property type="entry name" value="Sensor histidine kinase WalK"/>
    <property type="match status" value="1"/>
</dbReference>
<dbReference type="EC" id="2.7.13.3" evidence="3"/>
<dbReference type="SUPFAM" id="SSF47384">
    <property type="entry name" value="Homodimeric domain of signal transducing histidine kinase"/>
    <property type="match status" value="1"/>
</dbReference>
<dbReference type="InterPro" id="IPR003661">
    <property type="entry name" value="HisK_dim/P_dom"/>
</dbReference>
<evidence type="ECO:0000256" key="9">
    <source>
        <dbReference type="ARBA" id="ARBA00022840"/>
    </source>
</evidence>
<sequence length="484" mass="52917">MNSKRFITAARWLGILSGLAIITAFFRTVIHANPTTVALSFLLLILFIAANWGLRYAIVSSLIATACYNFFFLPPVDTFTVSDPQNILALAVFLITSVFASRSSNRIRMESDDARKRQAELEVLYRLGRGLLQTDEIIPLTNAIPAAIEAASGAHSVVFYLLDNDSVYRSGPDWPAALSTSQLQELSNSPAVTFSPASDESVIPLRTGVRPRGVVILRGVRLSTQTLEALGGLVSISLDRARAVSELTRAEASRESERLRGWMMDSITHELRTPLTSIKASVTTLLTAQLPPASSRELLTIIDEEADRLNRLVAEAVDMAQLDSQEVRMNLTPQGLGEMMQKAIGENETLLENHPIEVRLPTTLPRVMADPIWMEKVLDNLIENAAKYSNPDTPIFISAEISGGFVACSVADRGFGIDPMEQSLIFDKFYRSPNRRPVSSGTGMGLAICRAIVEAHGGQIWVTSQPGQGSVFTFTLAVAQRQRG</sequence>
<dbReference type="CDD" id="cd00082">
    <property type="entry name" value="HisKA"/>
    <property type="match status" value="1"/>
</dbReference>
<evidence type="ECO:0000313" key="15">
    <source>
        <dbReference type="EMBL" id="SEF63881.1"/>
    </source>
</evidence>
<accession>A0A1H5TP57</accession>
<evidence type="ECO:0000256" key="1">
    <source>
        <dbReference type="ARBA" id="ARBA00000085"/>
    </source>
</evidence>
<dbReference type="InterPro" id="IPR036097">
    <property type="entry name" value="HisK_dim/P_sf"/>
</dbReference>
<keyword evidence="5" id="KW-0808">Transferase</keyword>
<dbReference type="Pfam" id="PF13493">
    <property type="entry name" value="DUF4118"/>
    <property type="match status" value="1"/>
</dbReference>
<dbReference type="GO" id="GO:0005886">
    <property type="term" value="C:plasma membrane"/>
    <property type="evidence" value="ECO:0007669"/>
    <property type="project" value="TreeGrafter"/>
</dbReference>
<evidence type="ECO:0000256" key="3">
    <source>
        <dbReference type="ARBA" id="ARBA00012438"/>
    </source>
</evidence>
<evidence type="ECO:0000256" key="8">
    <source>
        <dbReference type="ARBA" id="ARBA00022777"/>
    </source>
</evidence>
<dbReference type="PANTHER" id="PTHR45569:SF1">
    <property type="entry name" value="SENSOR PROTEIN KDPD"/>
    <property type="match status" value="1"/>
</dbReference>
<dbReference type="Gene3D" id="1.20.120.620">
    <property type="entry name" value="Backbone structure of the membrane domain of e. Coli histidine kinase receptor kdpd"/>
    <property type="match status" value="1"/>
</dbReference>
<evidence type="ECO:0000256" key="12">
    <source>
        <dbReference type="ARBA" id="ARBA00023136"/>
    </source>
</evidence>
<evidence type="ECO:0000256" key="13">
    <source>
        <dbReference type="SAM" id="Phobius"/>
    </source>
</evidence>
<dbReference type="PANTHER" id="PTHR45569">
    <property type="entry name" value="SENSOR PROTEIN KDPD"/>
    <property type="match status" value="1"/>
</dbReference>
<keyword evidence="9" id="KW-0067">ATP-binding</keyword>
<dbReference type="InterPro" id="IPR025201">
    <property type="entry name" value="KdpD_TM"/>
</dbReference>
<feature type="domain" description="Histidine kinase" evidence="14">
    <location>
        <begin position="266"/>
        <end position="480"/>
    </location>
</feature>
<dbReference type="PROSITE" id="PS50109">
    <property type="entry name" value="HIS_KIN"/>
    <property type="match status" value="1"/>
</dbReference>
<dbReference type="Gene3D" id="3.30.565.10">
    <property type="entry name" value="Histidine kinase-like ATPase, C-terminal domain"/>
    <property type="match status" value="1"/>
</dbReference>
<keyword evidence="8 15" id="KW-0418">Kinase</keyword>
<comment type="catalytic activity">
    <reaction evidence="1">
        <text>ATP + protein L-histidine = ADP + protein N-phospho-L-histidine.</text>
        <dbReference type="EC" id="2.7.13.3"/>
    </reaction>
</comment>